<dbReference type="PANTHER" id="PTHR11552">
    <property type="entry name" value="GLUCOSE-METHANOL-CHOLINE GMC OXIDOREDUCTASE"/>
    <property type="match status" value="1"/>
</dbReference>
<dbReference type="GO" id="GO:0044550">
    <property type="term" value="P:secondary metabolite biosynthetic process"/>
    <property type="evidence" value="ECO:0007669"/>
    <property type="project" value="TreeGrafter"/>
</dbReference>
<feature type="binding site" evidence="2">
    <location>
        <position position="266"/>
    </location>
    <ligand>
        <name>FAD</name>
        <dbReference type="ChEBI" id="CHEBI:57692"/>
    </ligand>
</feature>
<comment type="cofactor">
    <cofactor evidence="2">
        <name>FAD</name>
        <dbReference type="ChEBI" id="CHEBI:57692"/>
    </cofactor>
</comment>
<dbReference type="InterPro" id="IPR036188">
    <property type="entry name" value="FAD/NAD-bd_sf"/>
</dbReference>
<organism evidence="5 6">
    <name type="scientific">Echria macrotheca</name>
    <dbReference type="NCBI Taxonomy" id="438768"/>
    <lineage>
        <taxon>Eukaryota</taxon>
        <taxon>Fungi</taxon>
        <taxon>Dikarya</taxon>
        <taxon>Ascomycota</taxon>
        <taxon>Pezizomycotina</taxon>
        <taxon>Sordariomycetes</taxon>
        <taxon>Sordariomycetidae</taxon>
        <taxon>Sordariales</taxon>
        <taxon>Schizotheciaceae</taxon>
        <taxon>Echria</taxon>
    </lineage>
</organism>
<keyword evidence="2" id="KW-0285">Flavoprotein</keyword>
<dbReference type="Proteomes" id="UP001239445">
    <property type="component" value="Unassembled WGS sequence"/>
</dbReference>
<protein>
    <submittedName>
        <fullName evidence="5">GMC oxidoreductase-like protein</fullName>
    </submittedName>
</protein>
<evidence type="ECO:0000256" key="1">
    <source>
        <dbReference type="ARBA" id="ARBA00010790"/>
    </source>
</evidence>
<evidence type="ECO:0000313" key="6">
    <source>
        <dbReference type="Proteomes" id="UP001239445"/>
    </source>
</evidence>
<accession>A0AAJ0BKK4</accession>
<dbReference type="InterPro" id="IPR000172">
    <property type="entry name" value="GMC_OxRdtase_N"/>
</dbReference>
<comment type="similarity">
    <text evidence="1">Belongs to the GMC oxidoreductase family.</text>
</comment>
<dbReference type="SUPFAM" id="SSF51905">
    <property type="entry name" value="FAD/NAD(P)-binding domain"/>
    <property type="match status" value="1"/>
</dbReference>
<dbReference type="Pfam" id="PF00732">
    <property type="entry name" value="GMC_oxred_N"/>
    <property type="match status" value="2"/>
</dbReference>
<proteinExistence type="inferred from homology"/>
<dbReference type="SUPFAM" id="SSF54373">
    <property type="entry name" value="FAD-linked reductases, C-terminal domain"/>
    <property type="match status" value="1"/>
</dbReference>
<keyword evidence="3" id="KW-0732">Signal</keyword>
<feature type="signal peptide" evidence="3">
    <location>
        <begin position="1"/>
        <end position="19"/>
    </location>
</feature>
<dbReference type="GO" id="GO:0016614">
    <property type="term" value="F:oxidoreductase activity, acting on CH-OH group of donors"/>
    <property type="evidence" value="ECO:0007669"/>
    <property type="project" value="InterPro"/>
</dbReference>
<dbReference type="EMBL" id="MU839828">
    <property type="protein sequence ID" value="KAK1759916.1"/>
    <property type="molecule type" value="Genomic_DNA"/>
</dbReference>
<dbReference type="PIRSF" id="PIRSF000137">
    <property type="entry name" value="Alcohol_oxidase"/>
    <property type="match status" value="1"/>
</dbReference>
<dbReference type="GO" id="GO:0050660">
    <property type="term" value="F:flavin adenine dinucleotide binding"/>
    <property type="evidence" value="ECO:0007669"/>
    <property type="project" value="InterPro"/>
</dbReference>
<dbReference type="AlphaFoldDB" id="A0AAJ0BKK4"/>
<dbReference type="Pfam" id="PF05199">
    <property type="entry name" value="GMC_oxred_C"/>
    <property type="match status" value="1"/>
</dbReference>
<keyword evidence="2" id="KW-0274">FAD</keyword>
<reference evidence="5" key="1">
    <citation type="submission" date="2023-06" db="EMBL/GenBank/DDBJ databases">
        <title>Genome-scale phylogeny and comparative genomics of the fungal order Sordariales.</title>
        <authorList>
            <consortium name="Lawrence Berkeley National Laboratory"/>
            <person name="Hensen N."/>
            <person name="Bonometti L."/>
            <person name="Westerberg I."/>
            <person name="Brannstrom I.O."/>
            <person name="Guillou S."/>
            <person name="Cros-Aarteil S."/>
            <person name="Calhoun S."/>
            <person name="Haridas S."/>
            <person name="Kuo A."/>
            <person name="Mondo S."/>
            <person name="Pangilinan J."/>
            <person name="Riley R."/>
            <person name="Labutti K."/>
            <person name="Andreopoulos B."/>
            <person name="Lipzen A."/>
            <person name="Chen C."/>
            <person name="Yanf M."/>
            <person name="Daum C."/>
            <person name="Ng V."/>
            <person name="Clum A."/>
            <person name="Steindorff A."/>
            <person name="Ohm R."/>
            <person name="Martin F."/>
            <person name="Silar P."/>
            <person name="Natvig D."/>
            <person name="Lalanne C."/>
            <person name="Gautier V."/>
            <person name="Ament-Velasquez S.L."/>
            <person name="Kruys A."/>
            <person name="Hutchinson M.I."/>
            <person name="Powell A.J."/>
            <person name="Barry K."/>
            <person name="Miller A.N."/>
            <person name="Grigoriev I.V."/>
            <person name="Debuchy R."/>
            <person name="Gladieux P."/>
            <person name="Thoren M.H."/>
            <person name="Johannesson H."/>
        </authorList>
    </citation>
    <scope>NUCLEOTIDE SEQUENCE</scope>
    <source>
        <strain evidence="5">PSN4</strain>
    </source>
</reference>
<dbReference type="InterPro" id="IPR012132">
    <property type="entry name" value="GMC_OxRdtase"/>
</dbReference>
<comment type="caution">
    <text evidence="5">The sequence shown here is derived from an EMBL/GenBank/DDBJ whole genome shotgun (WGS) entry which is preliminary data.</text>
</comment>
<name>A0AAJ0BKK4_9PEZI</name>
<dbReference type="PROSITE" id="PS00624">
    <property type="entry name" value="GMC_OXRED_2"/>
    <property type="match status" value="1"/>
</dbReference>
<feature type="domain" description="Glucose-methanol-choline oxidoreductase N-terminal" evidence="4">
    <location>
        <begin position="307"/>
        <end position="321"/>
    </location>
</feature>
<feature type="chain" id="PRO_5042610075" evidence="3">
    <location>
        <begin position="20"/>
        <end position="624"/>
    </location>
</feature>
<dbReference type="Gene3D" id="3.30.560.10">
    <property type="entry name" value="Glucose Oxidase, domain 3"/>
    <property type="match status" value="1"/>
</dbReference>
<gene>
    <name evidence="5" type="ORF">QBC47DRAFT_316820</name>
</gene>
<evidence type="ECO:0000256" key="3">
    <source>
        <dbReference type="SAM" id="SignalP"/>
    </source>
</evidence>
<sequence length="624" mass="67058">MVAFSKLSALCGLAAVASGLPTILQRTDQVKDQYDYVIVGGGTAGLTVADRLTESGKYSVLVIEYGVFQNGSAVTTVGLGFLGITDPALSFNFSSAPQTSLGGRSFPVLVGKMLGGSSGHNGMQVHRGQKEDYDRWSSYFGSNSCGWGWDDILPYFKKAWHFHPPNKDLATQNGIKYDAKYWGTSSNIHASWPTFTWSFLKTEMAAFGDIPGVQYPPDSGAGQPGAFWYPTSADPGPVLRSFSRPGHWDGISDARPNYHTITGQQVLKVLFDKQNRATGVSYLPVGSTNLSAALSVKAKKEVIMAAGTIHTPQILQASGVGPKKLLKDAKIDVVVDLPGVGANFQDHVYQIGATFNLNNFPPVPEPNDLFNNATFMALAQAEFDANRTGPLTIASGNCGAFLPFPLISPSSFSTIASRYESQPAGAYLPPNTDPLVVAGYAAQKKALASTLRSKSSAVYNFFLRGSRNESAIVYLHPLSRGTVQIAPSDPYFTQPTVDWRALTNPADADVLVEFTRFTRRYWALPALQKYQPVEAAPGANVTDPKDIVAWLRGNMNPSVYHPIGTAAMMPRDLGGVVGQDLLVYGTKGLSVVDASVFPDLPGAYTQQTVYAVAEKAADLIKGRQ</sequence>
<dbReference type="InterPro" id="IPR007867">
    <property type="entry name" value="GMC_OxRtase_C"/>
</dbReference>
<evidence type="ECO:0000256" key="2">
    <source>
        <dbReference type="PIRSR" id="PIRSR000137-2"/>
    </source>
</evidence>
<dbReference type="PANTHER" id="PTHR11552:SF115">
    <property type="entry name" value="DEHYDROGENASE XPTC-RELATED"/>
    <property type="match status" value="1"/>
</dbReference>
<evidence type="ECO:0000313" key="5">
    <source>
        <dbReference type="EMBL" id="KAK1759916.1"/>
    </source>
</evidence>
<dbReference type="Gene3D" id="3.50.50.60">
    <property type="entry name" value="FAD/NAD(P)-binding domain"/>
    <property type="match status" value="1"/>
</dbReference>
<keyword evidence="6" id="KW-1185">Reference proteome</keyword>
<evidence type="ECO:0000259" key="4">
    <source>
        <dbReference type="PROSITE" id="PS00624"/>
    </source>
</evidence>